<feature type="transmembrane region" description="Helical" evidence="1">
    <location>
        <begin position="7"/>
        <end position="25"/>
    </location>
</feature>
<feature type="transmembrane region" description="Helical" evidence="1">
    <location>
        <begin position="31"/>
        <end position="48"/>
    </location>
</feature>
<accession>A0ABP8F3C1</accession>
<proteinExistence type="predicted"/>
<evidence type="ECO:0008006" key="4">
    <source>
        <dbReference type="Google" id="ProtNLM"/>
    </source>
</evidence>
<evidence type="ECO:0000313" key="3">
    <source>
        <dbReference type="Proteomes" id="UP001501417"/>
    </source>
</evidence>
<evidence type="ECO:0000256" key="1">
    <source>
        <dbReference type="SAM" id="Phobius"/>
    </source>
</evidence>
<gene>
    <name evidence="2" type="ORF">GCM10023161_42690</name>
</gene>
<sequence length="96" mass="10470">MRVVIGVAFITTMGCVFTLMTATIFLTQHPFASLVLTGLAAACVAAAVRRRSTRRSQPHWGHPATVTDPHMRAVSRLTAAQMSSAIVPRRTRRDLP</sequence>
<keyword evidence="3" id="KW-1185">Reference proteome</keyword>
<protein>
    <recommendedName>
        <fullName evidence="4">UsfY protein</fullName>
    </recommendedName>
</protein>
<comment type="caution">
    <text evidence="2">The sequence shown here is derived from an EMBL/GenBank/DDBJ whole genome shotgun (WGS) entry which is preliminary data.</text>
</comment>
<keyword evidence="1" id="KW-1133">Transmembrane helix</keyword>
<evidence type="ECO:0000313" key="2">
    <source>
        <dbReference type="EMBL" id="GAA4293894.1"/>
    </source>
</evidence>
<dbReference type="Proteomes" id="UP001501417">
    <property type="component" value="Unassembled WGS sequence"/>
</dbReference>
<dbReference type="PROSITE" id="PS51257">
    <property type="entry name" value="PROKAR_LIPOPROTEIN"/>
    <property type="match status" value="1"/>
</dbReference>
<keyword evidence="1" id="KW-0472">Membrane</keyword>
<reference evidence="3" key="1">
    <citation type="journal article" date="2019" name="Int. J. Syst. Evol. Microbiol.">
        <title>The Global Catalogue of Microorganisms (GCM) 10K type strain sequencing project: providing services to taxonomists for standard genome sequencing and annotation.</title>
        <authorList>
            <consortium name="The Broad Institute Genomics Platform"/>
            <consortium name="The Broad Institute Genome Sequencing Center for Infectious Disease"/>
            <person name="Wu L."/>
            <person name="Ma J."/>
        </authorList>
    </citation>
    <scope>NUCLEOTIDE SEQUENCE [LARGE SCALE GENOMIC DNA]</scope>
    <source>
        <strain evidence="3">JCM 17782</strain>
    </source>
</reference>
<keyword evidence="1" id="KW-0812">Transmembrane</keyword>
<organism evidence="2 3">
    <name type="scientific">Mycobacterium paraffinicum</name>
    <dbReference type="NCBI Taxonomy" id="53378"/>
    <lineage>
        <taxon>Bacteria</taxon>
        <taxon>Bacillati</taxon>
        <taxon>Actinomycetota</taxon>
        <taxon>Actinomycetes</taxon>
        <taxon>Mycobacteriales</taxon>
        <taxon>Mycobacteriaceae</taxon>
        <taxon>Mycobacterium</taxon>
    </lineage>
</organism>
<dbReference type="EMBL" id="BAABGF010000048">
    <property type="protein sequence ID" value="GAA4293894.1"/>
    <property type="molecule type" value="Genomic_DNA"/>
</dbReference>
<name>A0ABP8F3C1_9MYCO</name>